<dbReference type="Proteomes" id="UP000234479">
    <property type="component" value="Unassembled WGS sequence"/>
</dbReference>
<evidence type="ECO:0000313" key="2">
    <source>
        <dbReference type="EMBL" id="PLR23833.1"/>
    </source>
</evidence>
<dbReference type="EMBL" id="PJRS01000028">
    <property type="protein sequence ID" value="PLR23833.1"/>
    <property type="molecule type" value="Genomic_DNA"/>
</dbReference>
<proteinExistence type="predicted"/>
<name>A0A2N5DCP0_9CAUL</name>
<comment type="caution">
    <text evidence="2">The sequence shown here is derived from an EMBL/GenBank/DDBJ whole genome shotgun (WGS) entry which is preliminary data.</text>
</comment>
<dbReference type="AlphaFoldDB" id="A0A2N5DCP0"/>
<feature type="region of interest" description="Disordered" evidence="1">
    <location>
        <begin position="1"/>
        <end position="65"/>
    </location>
</feature>
<protein>
    <submittedName>
        <fullName evidence="2">Uncharacterized protein</fullName>
    </submittedName>
</protein>
<accession>A0A2N5DCP0</accession>
<sequence>MRRSRRRLSRPAGRPPSVAPRQLPQRGSICGINPPPPGEVARRAGGGRAAARAATPAGCSPPAGG</sequence>
<keyword evidence="3" id="KW-1185">Reference proteome</keyword>
<reference evidence="2 3" key="1">
    <citation type="submission" date="2017-12" db="EMBL/GenBank/DDBJ databases">
        <title>The genome sequence of Caulobacter sp. 410.</title>
        <authorList>
            <person name="Gao J."/>
            <person name="Mao X."/>
            <person name="Sun J."/>
        </authorList>
    </citation>
    <scope>NUCLEOTIDE SEQUENCE [LARGE SCALE GENOMIC DNA]</scope>
    <source>
        <strain evidence="2 3">410</strain>
    </source>
</reference>
<evidence type="ECO:0000256" key="1">
    <source>
        <dbReference type="SAM" id="MobiDB-lite"/>
    </source>
</evidence>
<organism evidence="2 3">
    <name type="scientific">Caulobacter zeae</name>
    <dbReference type="NCBI Taxonomy" id="2055137"/>
    <lineage>
        <taxon>Bacteria</taxon>
        <taxon>Pseudomonadati</taxon>
        <taxon>Pseudomonadota</taxon>
        <taxon>Alphaproteobacteria</taxon>
        <taxon>Caulobacterales</taxon>
        <taxon>Caulobacteraceae</taxon>
        <taxon>Caulobacter</taxon>
    </lineage>
</organism>
<gene>
    <name evidence="2" type="ORF">SGCZBJ_14680</name>
</gene>
<evidence type="ECO:0000313" key="3">
    <source>
        <dbReference type="Proteomes" id="UP000234479"/>
    </source>
</evidence>
<feature type="compositionally biased region" description="Low complexity" evidence="1">
    <location>
        <begin position="49"/>
        <end position="58"/>
    </location>
</feature>